<feature type="signal peptide" evidence="1">
    <location>
        <begin position="1"/>
        <end position="24"/>
    </location>
</feature>
<reference evidence="2" key="1">
    <citation type="journal article" date="2007" name="Proc. Natl. Acad. Sci. U.S.A.">
        <title>Spliced leader RNA trans-splicing in dinoflagellates.</title>
        <authorList>
            <person name="Zhang H."/>
            <person name="Hou Y."/>
            <person name="Miranda L."/>
            <person name="Campbell D.A."/>
            <person name="Sturm N.R."/>
            <person name="Gaasterland T."/>
            <person name="Lin S."/>
        </authorList>
    </citation>
    <scope>NUCLEOTIDE SEQUENCE</scope>
</reference>
<accession>A3E3S9</accession>
<proteinExistence type="evidence at transcript level"/>
<sequence>MGRRRQRRHHSSLVLLLSFGSVASVASVASLAAVSAAVALSNLTRALRADRLRAEEYWRRGHGLLWFQHYRRGGGTSLCHLLRAAVPAAHFLEARGEACQPEEWKLRDAMQMAEHNVSLLAAEFKVLDFNAFAQEYGPVPGPLLAGSPLERSRLHRWIFVANLRDPWSRFWSQLRYEMAVCTVNNRALSLCVNGKIEWFGQWWSPTSHEDSVLGVPEARLSSSPEVYADNYYTRILLNRTDMKGPPLTDADFLVAKALLTERFSAVIIAEEFAHSGLQLACSLGLDLEIARPLLRTRVRPYSSHESMMSGVPTDESELGSASVSSLKTRFIQRNLYDYTLYAHARKLSRRRLESCTRLRGDVRQLRHSIPAEVVLETTTTTTVELSIDDLFGCTNGRMDVDEDGQYVLYCPRSAQQQASSWWGGMLLNGQPKRELGQPIPGKDCWRNGFSWQLCCATHFGPKGNTDCWDGDFTHQRCCATA</sequence>
<protein>
    <submittedName>
        <fullName evidence="2">Uncharacterized protein</fullName>
    </submittedName>
</protein>
<dbReference type="AlphaFoldDB" id="A3E3S9"/>
<dbReference type="EMBL" id="DQ864932">
    <property type="protein sequence ID" value="ABI14346.1"/>
    <property type="molecule type" value="mRNA"/>
</dbReference>
<feature type="chain" id="PRO_5002652493" evidence="1">
    <location>
        <begin position="25"/>
        <end position="481"/>
    </location>
</feature>
<dbReference type="InterPro" id="IPR027417">
    <property type="entry name" value="P-loop_NTPase"/>
</dbReference>
<keyword evidence="1" id="KW-0732">Signal</keyword>
<organism evidence="2">
    <name type="scientific">Pfiesteria piscicida</name>
    <name type="common">Phantom dinoflagellate</name>
    <dbReference type="NCBI Taxonomy" id="71001"/>
    <lineage>
        <taxon>Eukaryota</taxon>
        <taxon>Sar</taxon>
        <taxon>Alveolata</taxon>
        <taxon>Dinophyceae</taxon>
        <taxon>Peridiniales</taxon>
        <taxon>Pfiesteriaceae</taxon>
        <taxon>Pfiesteria</taxon>
    </lineage>
</organism>
<name>A3E3S9_PFIPI</name>
<dbReference type="Gene3D" id="3.40.50.300">
    <property type="entry name" value="P-loop containing nucleotide triphosphate hydrolases"/>
    <property type="match status" value="1"/>
</dbReference>
<evidence type="ECO:0000313" key="2">
    <source>
        <dbReference type="EMBL" id="ABI14346.1"/>
    </source>
</evidence>
<evidence type="ECO:0000256" key="1">
    <source>
        <dbReference type="SAM" id="SignalP"/>
    </source>
</evidence>